<comment type="subunit">
    <text evidence="2">Complex I is composed of 45 different subunits.</text>
</comment>
<comment type="subcellular location">
    <subcellularLocation>
        <location evidence="2">Mitochondrion inner membrane</location>
        <topology evidence="2">Peripheral membrane protein</topology>
        <orientation evidence="2">Matrix side</orientation>
    </subcellularLocation>
</comment>
<dbReference type="GeneID" id="101852385"/>
<evidence type="ECO:0000313" key="3">
    <source>
        <dbReference type="Proteomes" id="UP000694888"/>
    </source>
</evidence>
<keyword evidence="2" id="KW-0496">Mitochondrion</keyword>
<dbReference type="InterPro" id="IPR007763">
    <property type="entry name" value="NDUFA12"/>
</dbReference>
<evidence type="ECO:0000313" key="4">
    <source>
        <dbReference type="RefSeq" id="XP_005092251.1"/>
    </source>
</evidence>
<evidence type="ECO:0000256" key="2">
    <source>
        <dbReference type="RuleBase" id="RU363103"/>
    </source>
</evidence>
<organism evidence="3 4">
    <name type="scientific">Aplysia californica</name>
    <name type="common">California sea hare</name>
    <dbReference type="NCBI Taxonomy" id="6500"/>
    <lineage>
        <taxon>Eukaryota</taxon>
        <taxon>Metazoa</taxon>
        <taxon>Spiralia</taxon>
        <taxon>Lophotrochozoa</taxon>
        <taxon>Mollusca</taxon>
        <taxon>Gastropoda</taxon>
        <taxon>Heterobranchia</taxon>
        <taxon>Euthyneura</taxon>
        <taxon>Tectipleura</taxon>
        <taxon>Aplysiida</taxon>
        <taxon>Aplysioidea</taxon>
        <taxon>Aplysiidae</taxon>
        <taxon>Aplysia</taxon>
    </lineage>
</organism>
<keyword evidence="2" id="KW-0472">Membrane</keyword>
<gene>
    <name evidence="4" type="primary">LOC101852385</name>
</gene>
<dbReference type="RefSeq" id="XP_005092251.1">
    <property type="nucleotide sequence ID" value="XM_005092194.3"/>
</dbReference>
<keyword evidence="2" id="KW-0999">Mitochondrion inner membrane</keyword>
<protein>
    <recommendedName>
        <fullName evidence="2">NADH dehydrogenase [ubiquinone] 1 alpha subcomplex subunit 12</fullName>
    </recommendedName>
</protein>
<comment type="function">
    <text evidence="2">Accessory subunit of the mitochondrial membrane respiratory chain NADH dehydrogenase (Complex I), that is believed not to be involved in catalysis. Complex I functions in the transfer of electrons from NADH to the respiratory chain. The immediate electron acceptor for the enzyme is believed to be ubiquinone.</text>
</comment>
<keyword evidence="2" id="KW-0249">Electron transport</keyword>
<accession>A0ABM0JF32</accession>
<dbReference type="Pfam" id="PF05071">
    <property type="entry name" value="NDUFA12"/>
    <property type="match status" value="1"/>
</dbReference>
<keyword evidence="3" id="KW-1185">Reference proteome</keyword>
<dbReference type="Proteomes" id="UP000694888">
    <property type="component" value="Unplaced"/>
</dbReference>
<keyword evidence="2" id="KW-0813">Transport</keyword>
<evidence type="ECO:0000256" key="1">
    <source>
        <dbReference type="ARBA" id="ARBA00007355"/>
    </source>
</evidence>
<dbReference type="PANTHER" id="PTHR12910:SF2">
    <property type="entry name" value="NADH DEHYDROGENASE [UBIQUINONE] 1 ALPHA SUBCOMPLEX SUBUNIT 12"/>
    <property type="match status" value="1"/>
</dbReference>
<reference evidence="4" key="1">
    <citation type="submission" date="2025-08" db="UniProtKB">
        <authorList>
            <consortium name="RefSeq"/>
        </authorList>
    </citation>
    <scope>IDENTIFICATION</scope>
</reference>
<sequence length="137" mass="16182">MAKYIEKISNALKIVKHNGGIVGTYLGLYRRDDFKWGTFVGEDKYGNKYYKNDYFFMGKSRWVEYPLSVGHDYDASQIPSEWHRWLQYIADEPPTQLPLPHRPWMADHTENFSGTSREYVPYSTTRPKVEAWVPPKK</sequence>
<keyword evidence="2" id="KW-0679">Respiratory chain</keyword>
<dbReference type="PANTHER" id="PTHR12910">
    <property type="entry name" value="NADH-UBIQUINONE OXIDOREDUCTASE SUBUNIT B17.2"/>
    <property type="match status" value="1"/>
</dbReference>
<proteinExistence type="inferred from homology"/>
<comment type="similarity">
    <text evidence="1 2">Belongs to the complex I NDUFA12 subunit family.</text>
</comment>
<name>A0ABM0JF32_APLCA</name>